<evidence type="ECO:0000313" key="2">
    <source>
        <dbReference type="Proteomes" id="UP000487649"/>
    </source>
</evidence>
<organism evidence="1 2">
    <name type="scientific">Turicibacter sanguinis</name>
    <dbReference type="NCBI Taxonomy" id="154288"/>
    <lineage>
        <taxon>Bacteria</taxon>
        <taxon>Bacillati</taxon>
        <taxon>Bacillota</taxon>
        <taxon>Erysipelotrichia</taxon>
        <taxon>Erysipelotrichales</taxon>
        <taxon>Turicibacteraceae</taxon>
        <taxon>Turicibacter</taxon>
    </lineage>
</organism>
<dbReference type="EMBL" id="WMQE01000041">
    <property type="protein sequence ID" value="MTK22516.1"/>
    <property type="molecule type" value="Genomic_DNA"/>
</dbReference>
<name>A0A9X5AQH3_9FIRM</name>
<sequence length="114" mass="13671">MRKPVVGEILFAVWVGGRKLNEKSKEVIVTKVGRKYFYVSDLVWEPRFHIETWREDNNIGFGNWKLYETKQVYLDEVEADRIYQTIKSNCFDGWNNKTKLSLDQLRRIQQIINE</sequence>
<dbReference type="Proteomes" id="UP000487649">
    <property type="component" value="Unassembled WGS sequence"/>
</dbReference>
<evidence type="ECO:0000313" key="1">
    <source>
        <dbReference type="EMBL" id="MTK22516.1"/>
    </source>
</evidence>
<dbReference type="AlphaFoldDB" id="A0A9X5AQH3"/>
<proteinExistence type="predicted"/>
<gene>
    <name evidence="1" type="ORF">GMA92_13955</name>
</gene>
<dbReference type="InterPro" id="IPR056982">
    <property type="entry name" value="Phage_ProQ_C-like"/>
</dbReference>
<accession>A0A9X5AQH3</accession>
<protein>
    <submittedName>
        <fullName evidence="1">Uncharacterized protein</fullName>
    </submittedName>
</protein>
<dbReference type="Pfam" id="PF24203">
    <property type="entry name" value="Phage_ProQ_C_like"/>
    <property type="match status" value="1"/>
</dbReference>
<comment type="caution">
    <text evidence="1">The sequence shown here is derived from an EMBL/GenBank/DDBJ whole genome shotgun (WGS) entry which is preliminary data.</text>
</comment>
<reference evidence="1 2" key="1">
    <citation type="journal article" date="2019" name="Nat. Med.">
        <title>A library of human gut bacterial isolates paired with longitudinal multiomics data enables mechanistic microbiome research.</title>
        <authorList>
            <person name="Poyet M."/>
            <person name="Groussin M."/>
            <person name="Gibbons S.M."/>
            <person name="Avila-Pacheco J."/>
            <person name="Jiang X."/>
            <person name="Kearney S.M."/>
            <person name="Perrotta A.R."/>
            <person name="Berdy B."/>
            <person name="Zhao S."/>
            <person name="Lieberman T.D."/>
            <person name="Swanson P.K."/>
            <person name="Smith M."/>
            <person name="Roesemann S."/>
            <person name="Alexander J.E."/>
            <person name="Rich S.A."/>
            <person name="Livny J."/>
            <person name="Vlamakis H."/>
            <person name="Clish C."/>
            <person name="Bullock K."/>
            <person name="Deik A."/>
            <person name="Scott J."/>
            <person name="Pierce K.A."/>
            <person name="Xavier R.J."/>
            <person name="Alm E.J."/>
        </authorList>
    </citation>
    <scope>NUCLEOTIDE SEQUENCE [LARGE SCALE GENOMIC DNA]</scope>
    <source>
        <strain evidence="1 2">BIOML-A198</strain>
    </source>
</reference>